<reference evidence="7" key="1">
    <citation type="journal article" date="2019" name="Int. J. Syst. Evol. Microbiol.">
        <title>The Global Catalogue of Microorganisms (GCM) 10K type strain sequencing project: providing services to taxonomists for standard genome sequencing and annotation.</title>
        <authorList>
            <consortium name="The Broad Institute Genomics Platform"/>
            <consortium name="The Broad Institute Genome Sequencing Center for Infectious Disease"/>
            <person name="Wu L."/>
            <person name="Ma J."/>
        </authorList>
    </citation>
    <scope>NUCLEOTIDE SEQUENCE [LARGE SCALE GENOMIC DNA]</scope>
    <source>
        <strain evidence="7">JCM 19134</strain>
    </source>
</reference>
<dbReference type="Pfam" id="PF00196">
    <property type="entry name" value="GerE"/>
    <property type="match status" value="1"/>
</dbReference>
<name>A0AAV3U028_9ALTE</name>
<dbReference type="InterPro" id="IPR036388">
    <property type="entry name" value="WH-like_DNA-bd_sf"/>
</dbReference>
<evidence type="ECO:0000256" key="1">
    <source>
        <dbReference type="ARBA" id="ARBA00023015"/>
    </source>
</evidence>
<dbReference type="PRINTS" id="PR00038">
    <property type="entry name" value="HTHLUXR"/>
</dbReference>
<keyword evidence="4" id="KW-0175">Coiled coil</keyword>
<proteinExistence type="predicted"/>
<evidence type="ECO:0000256" key="2">
    <source>
        <dbReference type="ARBA" id="ARBA00023125"/>
    </source>
</evidence>
<dbReference type="InterPro" id="IPR000792">
    <property type="entry name" value="Tscrpt_reg_LuxR_C"/>
</dbReference>
<dbReference type="Gene3D" id="1.10.10.10">
    <property type="entry name" value="Winged helix-like DNA-binding domain superfamily/Winged helix DNA-binding domain"/>
    <property type="match status" value="1"/>
</dbReference>
<sequence length="824" mass="93796">MGESQITITLTRPYETTTDFINTLSNELLRSPSHPNTPLSAIIDTLLNTPSLVAIDGFEHANSREIGVLIEQIVQQTKKHSRFLLSSQTNLEFQFQDLILSGEATLIRENDLVLSLTQTQDLLYSNVDHNLLSDQLTQQIYTVTEGWALAVKLCGQLLNQYRNSNVVMRLANGDLPFLTHYFQQAAIDKLPERSIELLCYIAHFDQFSSKLCTYLFPNQETLILLSYLTKHHIFIAIEQGTNNEYRLHPLFRHFLVRLDCTPKDSDLKHIMAKAAQWASDHGCTVLAIDCAIKANNYRFATELINQSVQTFIRDQGMLPKLIIWCQKIPLESSSASIHLHFWLAWTFTFSCLFDRAERSIKQLNDLLEQDESLAKAEKQLLKAKIESIQLALAIFQDKSEWTFLQTDIWLEQYSPIADPFDTAVVASGRFLSARLQLEVNAAKSAMTIAKEAITRADSFYGRMWIDALDGLNEMEFGDHRVASKLLATAHSCLASSERHASPMRSTIALLQAKALYEQGLVSQASELLEDGLTHIQDHGLTESAAAGVRLEFYLALRASPEKARYVLSQAEFLVGHFTPRLLFVVRSLRIELFLREGNLESALQEARNEGICIDQAQEVEHNVKVPFIRSERARVTALLNYHGDRFTSAATIIEQILAQTSTSQRPLFHTQTLILYCATLMQSKQTNKALRTLIRAMKVADKAGLYQTFVDHKRYIEHPLQELVLRRQRENILTEDQLILRLEQDFQILKHKTTDADSPICLSLSEREQELLMLLPSSLTIQQMADYLFVSKATIKTHLHHIYRKLGVKNRTGAIESAKRYHLL</sequence>
<gene>
    <name evidence="6" type="ORF">GCM10025791_13850</name>
</gene>
<keyword evidence="7" id="KW-1185">Reference proteome</keyword>
<dbReference type="SMART" id="SM00421">
    <property type="entry name" value="HTH_LUXR"/>
    <property type="match status" value="1"/>
</dbReference>
<keyword evidence="2" id="KW-0238">DNA-binding</keyword>
<dbReference type="Pfam" id="PF17874">
    <property type="entry name" value="TPR_MalT"/>
    <property type="match status" value="1"/>
</dbReference>
<dbReference type="CDD" id="cd06170">
    <property type="entry name" value="LuxR_C_like"/>
    <property type="match status" value="1"/>
</dbReference>
<dbReference type="GO" id="GO:0003677">
    <property type="term" value="F:DNA binding"/>
    <property type="evidence" value="ECO:0007669"/>
    <property type="project" value="UniProtKB-KW"/>
</dbReference>
<evidence type="ECO:0000256" key="4">
    <source>
        <dbReference type="SAM" id="Coils"/>
    </source>
</evidence>
<feature type="domain" description="HTH luxR-type" evidence="5">
    <location>
        <begin position="755"/>
        <end position="822"/>
    </location>
</feature>
<dbReference type="SUPFAM" id="SSF46894">
    <property type="entry name" value="C-terminal effector domain of the bipartite response regulators"/>
    <property type="match status" value="1"/>
</dbReference>
<dbReference type="InterPro" id="IPR059106">
    <property type="entry name" value="WHD_MalT"/>
</dbReference>
<dbReference type="PANTHER" id="PTHR44688">
    <property type="entry name" value="DNA-BINDING TRANSCRIPTIONAL ACTIVATOR DEVR_DOSR"/>
    <property type="match status" value="1"/>
</dbReference>
<dbReference type="InterPro" id="IPR041617">
    <property type="entry name" value="TPR_MalT"/>
</dbReference>
<evidence type="ECO:0000259" key="5">
    <source>
        <dbReference type="PROSITE" id="PS50043"/>
    </source>
</evidence>
<dbReference type="InterPro" id="IPR016032">
    <property type="entry name" value="Sig_transdc_resp-reg_C-effctor"/>
</dbReference>
<keyword evidence="1" id="KW-0805">Transcription regulation</keyword>
<keyword evidence="3" id="KW-0804">Transcription</keyword>
<organism evidence="6 7">
    <name type="scientific">Halioxenophilus aromaticivorans</name>
    <dbReference type="NCBI Taxonomy" id="1306992"/>
    <lineage>
        <taxon>Bacteria</taxon>
        <taxon>Pseudomonadati</taxon>
        <taxon>Pseudomonadota</taxon>
        <taxon>Gammaproteobacteria</taxon>
        <taxon>Alteromonadales</taxon>
        <taxon>Alteromonadaceae</taxon>
        <taxon>Halioxenophilus</taxon>
    </lineage>
</organism>
<evidence type="ECO:0000256" key="3">
    <source>
        <dbReference type="ARBA" id="ARBA00023163"/>
    </source>
</evidence>
<evidence type="ECO:0000313" key="7">
    <source>
        <dbReference type="Proteomes" id="UP001409585"/>
    </source>
</evidence>
<dbReference type="PROSITE" id="PS50043">
    <property type="entry name" value="HTH_LUXR_2"/>
    <property type="match status" value="1"/>
</dbReference>
<dbReference type="GO" id="GO:0006355">
    <property type="term" value="P:regulation of DNA-templated transcription"/>
    <property type="evidence" value="ECO:0007669"/>
    <property type="project" value="InterPro"/>
</dbReference>
<evidence type="ECO:0000313" key="6">
    <source>
        <dbReference type="EMBL" id="GAA4937313.1"/>
    </source>
</evidence>
<dbReference type="Proteomes" id="UP001409585">
    <property type="component" value="Unassembled WGS sequence"/>
</dbReference>
<dbReference type="Pfam" id="PF25873">
    <property type="entry name" value="WHD_MalT"/>
    <property type="match status" value="1"/>
</dbReference>
<dbReference type="Gene3D" id="1.25.40.10">
    <property type="entry name" value="Tetratricopeptide repeat domain"/>
    <property type="match status" value="1"/>
</dbReference>
<protein>
    <recommendedName>
        <fullName evidence="5">HTH luxR-type domain-containing protein</fullName>
    </recommendedName>
</protein>
<dbReference type="EMBL" id="BAABLX010000007">
    <property type="protein sequence ID" value="GAA4937313.1"/>
    <property type="molecule type" value="Genomic_DNA"/>
</dbReference>
<feature type="coiled-coil region" evidence="4">
    <location>
        <begin position="353"/>
        <end position="386"/>
    </location>
</feature>
<dbReference type="PANTHER" id="PTHR44688:SF16">
    <property type="entry name" value="DNA-BINDING TRANSCRIPTIONAL ACTIVATOR DEVR_DOSR"/>
    <property type="match status" value="1"/>
</dbReference>
<dbReference type="AlphaFoldDB" id="A0AAV3U028"/>
<comment type="caution">
    <text evidence="6">The sequence shown here is derived from an EMBL/GenBank/DDBJ whole genome shotgun (WGS) entry which is preliminary data.</text>
</comment>
<dbReference type="RefSeq" id="WP_345419111.1">
    <property type="nucleotide sequence ID" value="NZ_AP031496.1"/>
</dbReference>
<dbReference type="SUPFAM" id="SSF48452">
    <property type="entry name" value="TPR-like"/>
    <property type="match status" value="1"/>
</dbReference>
<dbReference type="InterPro" id="IPR011990">
    <property type="entry name" value="TPR-like_helical_dom_sf"/>
</dbReference>
<accession>A0AAV3U028</accession>